<evidence type="ECO:0000256" key="1">
    <source>
        <dbReference type="SAM" id="Phobius"/>
    </source>
</evidence>
<keyword evidence="1" id="KW-0812">Transmembrane</keyword>
<dbReference type="EMBL" id="JAYMYR010000009">
    <property type="protein sequence ID" value="KAK7342282.1"/>
    <property type="molecule type" value="Genomic_DNA"/>
</dbReference>
<keyword evidence="1" id="KW-1133">Transmembrane helix</keyword>
<reference evidence="2 3" key="1">
    <citation type="submission" date="2024-01" db="EMBL/GenBank/DDBJ databases">
        <title>The genomes of 5 underutilized Papilionoideae crops provide insights into root nodulation and disease resistanc.</title>
        <authorList>
            <person name="Jiang F."/>
        </authorList>
    </citation>
    <scope>NUCLEOTIDE SEQUENCE [LARGE SCALE GENOMIC DNA]</scope>
    <source>
        <strain evidence="2">JINMINGXINNONG_FW02</strain>
        <tissue evidence="2">Leaves</tissue>
    </source>
</reference>
<sequence length="193" mass="21778">MLLSAVGVFGIVLSMFICLSVYMRHHINLIKGMSTPLKYLEVLKAHFSFKFPIARTNCWAKVWFSKKKVKSWIQPVPLVIHPAIGLRFPFRNLLHLNELVTTGTIEKNAHGGACNRPRKVDSTFSRSAMISFCIFATKNLFTGGKGLVGGDGRRGDNADLIDVSEGEEELNKEVRIDEEDTIGFYRVTELYNR</sequence>
<evidence type="ECO:0000313" key="2">
    <source>
        <dbReference type="EMBL" id="KAK7342282.1"/>
    </source>
</evidence>
<keyword evidence="3" id="KW-1185">Reference proteome</keyword>
<accession>A0AAN9LU84</accession>
<organism evidence="2 3">
    <name type="scientific">Phaseolus coccineus</name>
    <name type="common">Scarlet runner bean</name>
    <name type="synonym">Phaseolus multiflorus</name>
    <dbReference type="NCBI Taxonomy" id="3886"/>
    <lineage>
        <taxon>Eukaryota</taxon>
        <taxon>Viridiplantae</taxon>
        <taxon>Streptophyta</taxon>
        <taxon>Embryophyta</taxon>
        <taxon>Tracheophyta</taxon>
        <taxon>Spermatophyta</taxon>
        <taxon>Magnoliopsida</taxon>
        <taxon>eudicotyledons</taxon>
        <taxon>Gunneridae</taxon>
        <taxon>Pentapetalae</taxon>
        <taxon>rosids</taxon>
        <taxon>fabids</taxon>
        <taxon>Fabales</taxon>
        <taxon>Fabaceae</taxon>
        <taxon>Papilionoideae</taxon>
        <taxon>50 kb inversion clade</taxon>
        <taxon>NPAAA clade</taxon>
        <taxon>indigoferoid/millettioid clade</taxon>
        <taxon>Phaseoleae</taxon>
        <taxon>Phaseolus</taxon>
    </lineage>
</organism>
<dbReference type="AlphaFoldDB" id="A0AAN9LU84"/>
<evidence type="ECO:0000313" key="3">
    <source>
        <dbReference type="Proteomes" id="UP001374584"/>
    </source>
</evidence>
<gene>
    <name evidence="2" type="ORF">VNO80_25229</name>
</gene>
<keyword evidence="1" id="KW-0472">Membrane</keyword>
<comment type="caution">
    <text evidence="2">The sequence shown here is derived from an EMBL/GenBank/DDBJ whole genome shotgun (WGS) entry which is preliminary data.</text>
</comment>
<name>A0AAN9LU84_PHACN</name>
<feature type="transmembrane region" description="Helical" evidence="1">
    <location>
        <begin position="6"/>
        <end position="23"/>
    </location>
</feature>
<protein>
    <submittedName>
        <fullName evidence="2">Uncharacterized protein</fullName>
    </submittedName>
</protein>
<proteinExistence type="predicted"/>
<dbReference type="Proteomes" id="UP001374584">
    <property type="component" value="Unassembled WGS sequence"/>
</dbReference>